<proteinExistence type="inferred from homology"/>
<evidence type="ECO:0000256" key="7">
    <source>
        <dbReference type="ARBA" id="ARBA00022697"/>
    </source>
</evidence>
<dbReference type="AlphaFoldDB" id="A0A5B7WRS0"/>
<dbReference type="GO" id="GO:0009088">
    <property type="term" value="P:threonine biosynthetic process"/>
    <property type="evidence" value="ECO:0007669"/>
    <property type="project" value="UniProtKB-UniRule"/>
</dbReference>
<dbReference type="Pfam" id="PF00288">
    <property type="entry name" value="GHMP_kinases_N"/>
    <property type="match status" value="1"/>
</dbReference>
<evidence type="ECO:0000259" key="14">
    <source>
        <dbReference type="Pfam" id="PF00288"/>
    </source>
</evidence>
<keyword evidence="6 13" id="KW-0808">Transferase</keyword>
<dbReference type="Gene3D" id="3.30.70.890">
    <property type="entry name" value="GHMP kinase, C-terminal domain"/>
    <property type="match status" value="1"/>
</dbReference>
<dbReference type="GO" id="GO:0005737">
    <property type="term" value="C:cytoplasm"/>
    <property type="evidence" value="ECO:0007669"/>
    <property type="project" value="UniProtKB-SubCell"/>
</dbReference>
<dbReference type="InterPro" id="IPR020568">
    <property type="entry name" value="Ribosomal_Su5_D2-typ_SF"/>
</dbReference>
<dbReference type="InterPro" id="IPR006204">
    <property type="entry name" value="GHMP_kinase_N_dom"/>
</dbReference>
<dbReference type="InterPro" id="IPR006203">
    <property type="entry name" value="GHMP_knse_ATP-bd_CS"/>
</dbReference>
<organism evidence="16 17">
    <name type="scientific">Glutamicibacter creatinolyticus</name>
    <dbReference type="NCBI Taxonomy" id="162496"/>
    <lineage>
        <taxon>Bacteria</taxon>
        <taxon>Bacillati</taxon>
        <taxon>Actinomycetota</taxon>
        <taxon>Actinomycetes</taxon>
        <taxon>Micrococcales</taxon>
        <taxon>Micrococcaceae</taxon>
        <taxon>Glutamicibacter</taxon>
    </lineage>
</organism>
<evidence type="ECO:0000256" key="10">
    <source>
        <dbReference type="ARBA" id="ARBA00022840"/>
    </source>
</evidence>
<evidence type="ECO:0000256" key="13">
    <source>
        <dbReference type="HAMAP-Rule" id="MF_00384"/>
    </source>
</evidence>
<comment type="subcellular location">
    <subcellularLocation>
        <location evidence="13">Cytoplasm</location>
    </subcellularLocation>
</comment>
<evidence type="ECO:0000259" key="15">
    <source>
        <dbReference type="Pfam" id="PF08544"/>
    </source>
</evidence>
<comment type="catalytic activity">
    <reaction evidence="11 13">
        <text>L-homoserine + ATP = O-phospho-L-homoserine + ADP + H(+)</text>
        <dbReference type="Rhea" id="RHEA:13985"/>
        <dbReference type="ChEBI" id="CHEBI:15378"/>
        <dbReference type="ChEBI" id="CHEBI:30616"/>
        <dbReference type="ChEBI" id="CHEBI:57476"/>
        <dbReference type="ChEBI" id="CHEBI:57590"/>
        <dbReference type="ChEBI" id="CHEBI:456216"/>
        <dbReference type="EC" id="2.7.1.39"/>
    </reaction>
</comment>
<evidence type="ECO:0000256" key="11">
    <source>
        <dbReference type="ARBA" id="ARBA00049375"/>
    </source>
</evidence>
<dbReference type="EC" id="2.7.1.39" evidence="3 13"/>
<dbReference type="UniPathway" id="UPA00050">
    <property type="reaction ID" value="UER00064"/>
</dbReference>
<evidence type="ECO:0000256" key="3">
    <source>
        <dbReference type="ARBA" id="ARBA00012078"/>
    </source>
</evidence>
<dbReference type="InterPro" id="IPR000870">
    <property type="entry name" value="Homoserine_kinase"/>
</dbReference>
<dbReference type="NCBIfam" id="TIGR00191">
    <property type="entry name" value="thrB"/>
    <property type="match status" value="1"/>
</dbReference>
<dbReference type="Proteomes" id="UP000307000">
    <property type="component" value="Chromosome"/>
</dbReference>
<accession>A0A5B7WRS0</accession>
<dbReference type="SUPFAM" id="SSF54211">
    <property type="entry name" value="Ribosomal protein S5 domain 2-like"/>
    <property type="match status" value="1"/>
</dbReference>
<evidence type="ECO:0000256" key="6">
    <source>
        <dbReference type="ARBA" id="ARBA00022679"/>
    </source>
</evidence>
<dbReference type="PROSITE" id="PS00627">
    <property type="entry name" value="GHMP_KINASES_ATP"/>
    <property type="match status" value="1"/>
</dbReference>
<reference evidence="16 17" key="1">
    <citation type="submission" date="2018-12" db="EMBL/GenBank/DDBJ databases">
        <title>Complete Genome Sequence of Glutamicibacter creatinolyticus strain LGCM259,isolated from an abscess of a 12-year-old mare in Italy.</title>
        <authorList>
            <person name="Santos R.G."/>
            <person name="Silva A.L."/>
            <person name="Seyffert N."/>
            <person name="Castro T.L.P."/>
            <person name="Attili A.R."/>
            <person name="Rifici C."/>
            <person name="Mazzullo G."/>
            <person name="Brenig B."/>
            <person name="Venanzi F."/>
            <person name="Azevedo V."/>
        </authorList>
    </citation>
    <scope>NUCLEOTIDE SEQUENCE [LARGE SCALE GENOMIC DNA]</scope>
    <source>
        <strain evidence="16 17">LGCM 259</strain>
    </source>
</reference>
<dbReference type="RefSeq" id="WP_138173004.1">
    <property type="nucleotide sequence ID" value="NZ_CP034412.1"/>
</dbReference>
<evidence type="ECO:0000256" key="8">
    <source>
        <dbReference type="ARBA" id="ARBA00022741"/>
    </source>
</evidence>
<comment type="function">
    <text evidence="12 13">Catalyzes the ATP-dependent phosphorylation of L-homoserine to L-homoserine phosphate.</text>
</comment>
<dbReference type="Gene3D" id="3.30.230.10">
    <property type="match status" value="1"/>
</dbReference>
<feature type="domain" description="GHMP kinase N-terminal" evidence="14">
    <location>
        <begin position="69"/>
        <end position="149"/>
    </location>
</feature>
<evidence type="ECO:0000256" key="4">
    <source>
        <dbReference type="ARBA" id="ARBA00017858"/>
    </source>
</evidence>
<feature type="binding site" evidence="13">
    <location>
        <begin position="94"/>
        <end position="104"/>
    </location>
    <ligand>
        <name>ATP</name>
        <dbReference type="ChEBI" id="CHEBI:30616"/>
    </ligand>
</feature>
<keyword evidence="9 13" id="KW-0418">Kinase</keyword>
<feature type="domain" description="GHMP kinase C-terminal" evidence="15">
    <location>
        <begin position="227"/>
        <end position="279"/>
    </location>
</feature>
<dbReference type="PRINTS" id="PR00958">
    <property type="entry name" value="HOMSERKINASE"/>
</dbReference>
<keyword evidence="8 13" id="KW-0547">Nucleotide-binding</keyword>
<keyword evidence="13" id="KW-0963">Cytoplasm</keyword>
<sequence length="310" mass="32050">MTAPIALGQHLRVAPPATSANLGPGFDSFGLALEFRDELRVRTAKHTRVTLAGEGAGQLPRDESHLIVRKIREYWEARGAQPVGIELEAVNRIPHARGMGSSAAAIVAAYAAADALLPVELRGGTEAVFQAAAAWEGHPDNVAPAVYGGLSISLTNPEGSFTAHRVPVHCSVRAVLAVPDAGLSTEVARGVLPQAVPHAVAAANSARAALLVHALATDPAQLLAGTEDFLHQHYRAEAMPESSALLARLRGEGLAAVISGAGPTVLVLVADNTQLGQAAQLIEAFNATSTGSWRCEIPAIASTGVTVEVL</sequence>
<name>A0A5B7WRS0_9MICC</name>
<dbReference type="InterPro" id="IPR014721">
    <property type="entry name" value="Ribsml_uS5_D2-typ_fold_subgr"/>
</dbReference>
<keyword evidence="10 13" id="KW-0067">ATP-binding</keyword>
<dbReference type="InterPro" id="IPR013750">
    <property type="entry name" value="GHMP_kinase_C_dom"/>
</dbReference>
<evidence type="ECO:0000313" key="17">
    <source>
        <dbReference type="Proteomes" id="UP000307000"/>
    </source>
</evidence>
<dbReference type="Pfam" id="PF08544">
    <property type="entry name" value="GHMP_kinases_C"/>
    <property type="match status" value="1"/>
</dbReference>
<keyword evidence="7 13" id="KW-0791">Threonine biosynthesis</keyword>
<keyword evidence="5 13" id="KW-0028">Amino-acid biosynthesis</keyword>
<evidence type="ECO:0000256" key="12">
    <source>
        <dbReference type="ARBA" id="ARBA00049954"/>
    </source>
</evidence>
<dbReference type="EMBL" id="CP034412">
    <property type="protein sequence ID" value="QCY46781.1"/>
    <property type="molecule type" value="Genomic_DNA"/>
</dbReference>
<dbReference type="SUPFAM" id="SSF55060">
    <property type="entry name" value="GHMP Kinase, C-terminal domain"/>
    <property type="match status" value="1"/>
</dbReference>
<gene>
    <name evidence="13 16" type="primary">thrB</name>
    <name evidence="16" type="ORF">GcLGCM259_1035</name>
</gene>
<evidence type="ECO:0000256" key="5">
    <source>
        <dbReference type="ARBA" id="ARBA00022605"/>
    </source>
</evidence>
<evidence type="ECO:0000256" key="2">
    <source>
        <dbReference type="ARBA" id="ARBA00007370"/>
    </source>
</evidence>
<keyword evidence="17" id="KW-1185">Reference proteome</keyword>
<evidence type="ECO:0000256" key="9">
    <source>
        <dbReference type="ARBA" id="ARBA00022777"/>
    </source>
</evidence>
<dbReference type="InterPro" id="IPR036554">
    <property type="entry name" value="GHMP_kinase_C_sf"/>
</dbReference>
<dbReference type="PIRSF" id="PIRSF000676">
    <property type="entry name" value="Homoser_kin"/>
    <property type="match status" value="1"/>
</dbReference>
<evidence type="ECO:0000313" key="16">
    <source>
        <dbReference type="EMBL" id="QCY46781.1"/>
    </source>
</evidence>
<dbReference type="GO" id="GO:0005524">
    <property type="term" value="F:ATP binding"/>
    <property type="evidence" value="ECO:0007669"/>
    <property type="project" value="UniProtKB-UniRule"/>
</dbReference>
<comment type="pathway">
    <text evidence="1 13">Amino-acid biosynthesis; L-threonine biosynthesis; L-threonine from L-aspartate: step 4/5.</text>
</comment>
<protein>
    <recommendedName>
        <fullName evidence="4 13">Homoserine kinase</fullName>
        <shortName evidence="13">HK</shortName>
        <shortName evidence="13">HSK</shortName>
        <ecNumber evidence="3 13">2.7.1.39</ecNumber>
    </recommendedName>
</protein>
<evidence type="ECO:0000256" key="1">
    <source>
        <dbReference type="ARBA" id="ARBA00005015"/>
    </source>
</evidence>
<dbReference type="GO" id="GO:0004413">
    <property type="term" value="F:homoserine kinase activity"/>
    <property type="evidence" value="ECO:0007669"/>
    <property type="project" value="UniProtKB-UniRule"/>
</dbReference>
<comment type="similarity">
    <text evidence="2 13">Belongs to the GHMP kinase family. Homoserine kinase subfamily.</text>
</comment>
<dbReference type="KEGG" id="gcr:GcLGCM259_1035"/>
<dbReference type="PANTHER" id="PTHR20861:SF1">
    <property type="entry name" value="HOMOSERINE KINASE"/>
    <property type="match status" value="1"/>
</dbReference>
<dbReference type="PANTHER" id="PTHR20861">
    <property type="entry name" value="HOMOSERINE/4-DIPHOSPHOCYTIDYL-2-C-METHYL-D-ERYTHRITOL KINASE"/>
    <property type="match status" value="1"/>
</dbReference>
<dbReference type="HAMAP" id="MF_00384">
    <property type="entry name" value="Homoser_kinase"/>
    <property type="match status" value="1"/>
</dbReference>